<dbReference type="Pfam" id="PF22817">
    <property type="entry name" value="ApeP-like"/>
    <property type="match status" value="1"/>
</dbReference>
<dbReference type="InterPro" id="IPR016776">
    <property type="entry name" value="ApeP-like_dehydratase"/>
</dbReference>
<accession>A0ABU1XXQ1</accession>
<dbReference type="SUPFAM" id="SSF54637">
    <property type="entry name" value="Thioesterase/thiol ester dehydrase-isomerase"/>
    <property type="match status" value="1"/>
</dbReference>
<gene>
    <name evidence="1" type="ORF">J2W68_002279</name>
</gene>
<sequence length="158" mass="16899">MSHVDRDTILSMIPHQGAMCLWDAVTAWDDARVTLRSAAHRDPANPLRSDGQLRALHLCEYGAQAMAVHGGLRARESGAPVRPGMLVALRGVQLHTARIDDLAGDLECVAEVLVESEDSQQYAFRITCDGVLLAEGRAAVMLGEAPLRADASTSSAGR</sequence>
<dbReference type="RefSeq" id="WP_310235876.1">
    <property type="nucleotide sequence ID" value="NZ_JAVDWO010000008.1"/>
</dbReference>
<comment type="caution">
    <text evidence="1">The sequence shown here is derived from an EMBL/GenBank/DDBJ whole genome shotgun (WGS) entry which is preliminary data.</text>
</comment>
<name>A0ABU1XXQ1_9GAMM</name>
<evidence type="ECO:0000313" key="2">
    <source>
        <dbReference type="Proteomes" id="UP001256588"/>
    </source>
</evidence>
<dbReference type="Gene3D" id="3.10.129.10">
    <property type="entry name" value="Hotdog Thioesterase"/>
    <property type="match status" value="1"/>
</dbReference>
<reference evidence="1 2" key="1">
    <citation type="submission" date="2023-07" db="EMBL/GenBank/DDBJ databases">
        <title>Sorghum-associated microbial communities from plants grown in Nebraska, USA.</title>
        <authorList>
            <person name="Schachtman D."/>
        </authorList>
    </citation>
    <scope>NUCLEOTIDE SEQUENCE [LARGE SCALE GENOMIC DNA]</scope>
    <source>
        <strain evidence="1 2">4099</strain>
    </source>
</reference>
<dbReference type="EMBL" id="JAVDWO010000008">
    <property type="protein sequence ID" value="MDR7193542.1"/>
    <property type="molecule type" value="Genomic_DNA"/>
</dbReference>
<protein>
    <submittedName>
        <fullName evidence="1">Hotdog family 3-hydroxylacyl-ACP dehydratase</fullName>
    </submittedName>
</protein>
<organism evidence="1 2">
    <name type="scientific">Luteimonas terrae</name>
    <dbReference type="NCBI Taxonomy" id="1530191"/>
    <lineage>
        <taxon>Bacteria</taxon>
        <taxon>Pseudomonadati</taxon>
        <taxon>Pseudomonadota</taxon>
        <taxon>Gammaproteobacteria</taxon>
        <taxon>Lysobacterales</taxon>
        <taxon>Lysobacteraceae</taxon>
        <taxon>Luteimonas</taxon>
    </lineage>
</organism>
<dbReference type="Proteomes" id="UP001256588">
    <property type="component" value="Unassembled WGS sequence"/>
</dbReference>
<keyword evidence="2" id="KW-1185">Reference proteome</keyword>
<evidence type="ECO:0000313" key="1">
    <source>
        <dbReference type="EMBL" id="MDR7193542.1"/>
    </source>
</evidence>
<dbReference type="InterPro" id="IPR029069">
    <property type="entry name" value="HotDog_dom_sf"/>
</dbReference>
<proteinExistence type="predicted"/>